<keyword evidence="1" id="KW-0472">Membrane</keyword>
<evidence type="ECO:0000313" key="2">
    <source>
        <dbReference type="EMBL" id="GIF91187.1"/>
    </source>
</evidence>
<feature type="transmembrane region" description="Helical" evidence="1">
    <location>
        <begin position="105"/>
        <end position="126"/>
    </location>
</feature>
<reference evidence="2 3" key="1">
    <citation type="submission" date="2021-01" db="EMBL/GenBank/DDBJ databases">
        <title>Whole genome shotgun sequence of Catellatospora chokoriensis NBRC 107358.</title>
        <authorList>
            <person name="Komaki H."/>
            <person name="Tamura T."/>
        </authorList>
    </citation>
    <scope>NUCLEOTIDE SEQUENCE [LARGE SCALE GENOMIC DNA]</scope>
    <source>
        <strain evidence="2 3">NBRC 107358</strain>
    </source>
</reference>
<feature type="transmembrane region" description="Helical" evidence="1">
    <location>
        <begin position="78"/>
        <end position="98"/>
    </location>
</feature>
<protein>
    <submittedName>
        <fullName evidence="2">Uncharacterized protein</fullName>
    </submittedName>
</protein>
<feature type="transmembrane region" description="Helical" evidence="1">
    <location>
        <begin position="12"/>
        <end position="32"/>
    </location>
</feature>
<dbReference type="AlphaFoldDB" id="A0A8J3JU93"/>
<sequence>MMTGNLTLDVSILVAAQLLILLIPWLAPHVVHVGHIDPARYGEQAATVLRARIFLAFPATVALCWFGATWWLDTRHDVVIVLYVALICRLAVGAARVARAMRTGLSSIFTVMVGPLAAWGAALWVAERVAFADPPVLAWLFGGLLAVLAPPALVLVAGWFASQGPRDP</sequence>
<comment type="caution">
    <text evidence="2">The sequence shown here is derived from an EMBL/GenBank/DDBJ whole genome shotgun (WGS) entry which is preliminary data.</text>
</comment>
<keyword evidence="1" id="KW-0812">Transmembrane</keyword>
<evidence type="ECO:0000313" key="3">
    <source>
        <dbReference type="Proteomes" id="UP000619293"/>
    </source>
</evidence>
<dbReference type="Proteomes" id="UP000619293">
    <property type="component" value="Unassembled WGS sequence"/>
</dbReference>
<keyword evidence="3" id="KW-1185">Reference proteome</keyword>
<name>A0A8J3JU93_9ACTN</name>
<gene>
    <name evidence="2" type="ORF">Cch02nite_46310</name>
</gene>
<dbReference type="EMBL" id="BONG01000029">
    <property type="protein sequence ID" value="GIF91187.1"/>
    <property type="molecule type" value="Genomic_DNA"/>
</dbReference>
<proteinExistence type="predicted"/>
<evidence type="ECO:0000256" key="1">
    <source>
        <dbReference type="SAM" id="Phobius"/>
    </source>
</evidence>
<accession>A0A8J3JU93</accession>
<feature type="transmembrane region" description="Helical" evidence="1">
    <location>
        <begin position="53"/>
        <end position="72"/>
    </location>
</feature>
<feature type="transmembrane region" description="Helical" evidence="1">
    <location>
        <begin position="138"/>
        <end position="161"/>
    </location>
</feature>
<organism evidence="2 3">
    <name type="scientific">Catellatospora chokoriensis</name>
    <dbReference type="NCBI Taxonomy" id="310353"/>
    <lineage>
        <taxon>Bacteria</taxon>
        <taxon>Bacillati</taxon>
        <taxon>Actinomycetota</taxon>
        <taxon>Actinomycetes</taxon>
        <taxon>Micromonosporales</taxon>
        <taxon>Micromonosporaceae</taxon>
        <taxon>Catellatospora</taxon>
    </lineage>
</organism>
<keyword evidence="1" id="KW-1133">Transmembrane helix</keyword>